<reference evidence="1" key="1">
    <citation type="submission" date="2022-02" db="EMBL/GenBank/DDBJ databases">
        <title>Plant Genome Project.</title>
        <authorList>
            <person name="Zhang R.-G."/>
        </authorList>
    </citation>
    <scope>NUCLEOTIDE SEQUENCE</scope>
    <source>
        <strain evidence="1">AT1</strain>
    </source>
</reference>
<dbReference type="Proteomes" id="UP001062846">
    <property type="component" value="Chromosome 1"/>
</dbReference>
<proteinExistence type="predicted"/>
<gene>
    <name evidence="1" type="ORF">RHMOL_Rhmol01G0202700</name>
</gene>
<name>A0ACC0Q6W7_RHOML</name>
<comment type="caution">
    <text evidence="1">The sequence shown here is derived from an EMBL/GenBank/DDBJ whole genome shotgun (WGS) entry which is preliminary data.</text>
</comment>
<accession>A0ACC0Q6W7</accession>
<protein>
    <submittedName>
        <fullName evidence="1">Uncharacterized protein</fullName>
    </submittedName>
</protein>
<sequence length="83" mass="8989">MATPAKIPASVKVAMGDWLFELPLWVEKGPKVVFQLFLGGREGMEDVTGLHVVVRRGEERRGRRGMTRGGYCRDASGGGTAGE</sequence>
<evidence type="ECO:0000313" key="1">
    <source>
        <dbReference type="EMBL" id="KAI8572483.1"/>
    </source>
</evidence>
<organism evidence="1 2">
    <name type="scientific">Rhododendron molle</name>
    <name type="common">Chinese azalea</name>
    <name type="synonym">Azalea mollis</name>
    <dbReference type="NCBI Taxonomy" id="49168"/>
    <lineage>
        <taxon>Eukaryota</taxon>
        <taxon>Viridiplantae</taxon>
        <taxon>Streptophyta</taxon>
        <taxon>Embryophyta</taxon>
        <taxon>Tracheophyta</taxon>
        <taxon>Spermatophyta</taxon>
        <taxon>Magnoliopsida</taxon>
        <taxon>eudicotyledons</taxon>
        <taxon>Gunneridae</taxon>
        <taxon>Pentapetalae</taxon>
        <taxon>asterids</taxon>
        <taxon>Ericales</taxon>
        <taxon>Ericaceae</taxon>
        <taxon>Ericoideae</taxon>
        <taxon>Rhodoreae</taxon>
        <taxon>Rhododendron</taxon>
    </lineage>
</organism>
<dbReference type="EMBL" id="CM046388">
    <property type="protein sequence ID" value="KAI8572483.1"/>
    <property type="molecule type" value="Genomic_DNA"/>
</dbReference>
<keyword evidence="2" id="KW-1185">Reference proteome</keyword>
<evidence type="ECO:0000313" key="2">
    <source>
        <dbReference type="Proteomes" id="UP001062846"/>
    </source>
</evidence>